<feature type="domain" description="DUF2154" evidence="1">
    <location>
        <begin position="58"/>
        <end position="139"/>
    </location>
</feature>
<keyword evidence="3" id="KW-1185">Reference proteome</keyword>
<comment type="caution">
    <text evidence="2">The sequence shown here is derived from an EMBL/GenBank/DDBJ whole genome shotgun (WGS) entry which is preliminary data.</text>
</comment>
<dbReference type="InterPro" id="IPR031346">
    <property type="entry name" value="DUF2154_N"/>
</dbReference>
<dbReference type="RefSeq" id="WP_203367459.1">
    <property type="nucleotide sequence ID" value="NZ_WSFT01000051.1"/>
</dbReference>
<dbReference type="PROSITE" id="PS51257">
    <property type="entry name" value="PROKAR_LIPOPROTEIN"/>
    <property type="match status" value="1"/>
</dbReference>
<evidence type="ECO:0000313" key="3">
    <source>
        <dbReference type="Proteomes" id="UP000724672"/>
    </source>
</evidence>
<accession>A0A942UZ90</accession>
<proteinExistence type="predicted"/>
<dbReference type="AlphaFoldDB" id="A0A942UZ90"/>
<dbReference type="EMBL" id="WSFT01000051">
    <property type="protein sequence ID" value="MBS4539539.1"/>
    <property type="molecule type" value="Genomic_DNA"/>
</dbReference>
<sequence>MKRISLLIILIVLIFATGCTFHLNDREINLTDDGGLIIGEDIDTGDIKTFGESFDGNGLESAKVMIDINSANIRISKNEEDLFRGEVKTNVKGIEPIFKLDEDKIIIKDTFNYKGINKIYNKWDLRFSDKLPLNFDININAVKNEFDLTDLMVKDFSINTNASNTIIRTNNKNKEILENLDIEMNAGNLEIRELGNMNVENIGIEMNAGKLDLDFGEKIYRDTSIEFDGNVSEVDIKIPDNVGIKISNIDSLSNIKVKDNKLKSKDGDFKTSNYESSPNRVIINLKGTLLNMEIK</sequence>
<dbReference type="Proteomes" id="UP000724672">
    <property type="component" value="Unassembled WGS sequence"/>
</dbReference>
<gene>
    <name evidence="2" type="ORF">GOQ27_13770</name>
</gene>
<evidence type="ECO:0000313" key="2">
    <source>
        <dbReference type="EMBL" id="MBS4539539.1"/>
    </source>
</evidence>
<protein>
    <recommendedName>
        <fullName evidence="1">DUF2154 domain-containing protein</fullName>
    </recommendedName>
</protein>
<evidence type="ECO:0000259" key="1">
    <source>
        <dbReference type="Pfam" id="PF17115"/>
    </source>
</evidence>
<organism evidence="2 3">
    <name type="scientific">Anaeromonas frigoriresistens</name>
    <dbReference type="NCBI Taxonomy" id="2683708"/>
    <lineage>
        <taxon>Bacteria</taxon>
        <taxon>Bacillati</taxon>
        <taxon>Bacillota</taxon>
        <taxon>Tissierellia</taxon>
        <taxon>Tissierellales</taxon>
        <taxon>Thermohalobacteraceae</taxon>
        <taxon>Anaeromonas</taxon>
    </lineage>
</organism>
<dbReference type="Pfam" id="PF17115">
    <property type="entry name" value="Toast_rack_N"/>
    <property type="match status" value="1"/>
</dbReference>
<name>A0A942UZ90_9FIRM</name>
<reference evidence="2" key="1">
    <citation type="submission" date="2019-12" db="EMBL/GenBank/DDBJ databases">
        <title>Clostridiaceae gen. nov. sp. nov., isolated from sediment in Xinjiang, China.</title>
        <authorList>
            <person name="Zhang R."/>
        </authorList>
    </citation>
    <scope>NUCLEOTIDE SEQUENCE</scope>
    <source>
        <strain evidence="2">D2Q-11</strain>
    </source>
</reference>